<feature type="compositionally biased region" description="Acidic residues" evidence="1">
    <location>
        <begin position="58"/>
        <end position="72"/>
    </location>
</feature>
<proteinExistence type="predicted"/>
<evidence type="ECO:0000313" key="2">
    <source>
        <dbReference type="EMBL" id="RQD76375.1"/>
    </source>
</evidence>
<dbReference type="EMBL" id="QZAA01000119">
    <property type="protein sequence ID" value="RQD76375.1"/>
    <property type="molecule type" value="Genomic_DNA"/>
</dbReference>
<dbReference type="Proteomes" id="UP000285138">
    <property type="component" value="Unassembled WGS sequence"/>
</dbReference>
<comment type="caution">
    <text evidence="2">The sequence shown here is derived from an EMBL/GenBank/DDBJ whole genome shotgun (WGS) entry which is preliminary data.</text>
</comment>
<organism evidence="2 3">
    <name type="scientific">Candidatus Syntrophonatronum acetioxidans</name>
    <dbReference type="NCBI Taxonomy" id="1795816"/>
    <lineage>
        <taxon>Bacteria</taxon>
        <taxon>Bacillati</taxon>
        <taxon>Bacillota</taxon>
        <taxon>Clostridia</taxon>
        <taxon>Eubacteriales</taxon>
        <taxon>Syntrophomonadaceae</taxon>
        <taxon>Candidatus Syntrophonatronum</taxon>
    </lineage>
</organism>
<evidence type="ECO:0000256" key="1">
    <source>
        <dbReference type="SAM" id="MobiDB-lite"/>
    </source>
</evidence>
<feature type="non-terminal residue" evidence="2">
    <location>
        <position position="101"/>
    </location>
</feature>
<gene>
    <name evidence="2" type="ORF">D5R97_04465</name>
</gene>
<sequence length="101" mass="11376">MKKFVRTNKWIPLFIILFLILLIIPSCQDMNPGGLKEILNPSGEEPVREEPRSGVSPGDEEETEDTEPEPDPVEIRISAVGDIMVHSTQYNAQYDPSTDSY</sequence>
<evidence type="ECO:0000313" key="3">
    <source>
        <dbReference type="Proteomes" id="UP000285138"/>
    </source>
</evidence>
<reference evidence="2 3" key="1">
    <citation type="submission" date="2018-08" db="EMBL/GenBank/DDBJ databases">
        <title>The metabolism and importance of syntrophic acetate oxidation coupled to methane or sulfide production in haloalkaline environments.</title>
        <authorList>
            <person name="Timmers P.H.A."/>
            <person name="Vavourakis C.D."/>
            <person name="Sorokin D.Y."/>
            <person name="Sinninghe Damste J.S."/>
            <person name="Muyzer G."/>
            <person name="Stams A.J.M."/>
            <person name="Plugge C.M."/>
        </authorList>
    </citation>
    <scope>NUCLEOTIDE SEQUENCE [LARGE SCALE GENOMIC DNA]</scope>
    <source>
        <strain evidence="2">MSAO_Bac1</strain>
    </source>
</reference>
<name>A0A424YF91_9FIRM</name>
<accession>A0A424YF91</accession>
<feature type="region of interest" description="Disordered" evidence="1">
    <location>
        <begin position="33"/>
        <end position="75"/>
    </location>
</feature>
<protein>
    <submittedName>
        <fullName evidence="2">Uncharacterized protein</fullName>
    </submittedName>
</protein>
<dbReference type="AlphaFoldDB" id="A0A424YF91"/>